<keyword evidence="2 5" id="KW-0378">Hydrolase</keyword>
<evidence type="ECO:0000256" key="1">
    <source>
        <dbReference type="ARBA" id="ARBA00005336"/>
    </source>
</evidence>
<dbReference type="InterPro" id="IPR050226">
    <property type="entry name" value="NagZ_Beta-hexosaminidase"/>
</dbReference>
<proteinExistence type="inferred from homology"/>
<dbReference type="PANTHER" id="PTHR30480">
    <property type="entry name" value="BETA-HEXOSAMINIDASE-RELATED"/>
    <property type="match status" value="1"/>
</dbReference>
<keyword evidence="3 5" id="KW-0326">Glycosidase</keyword>
<dbReference type="EMBL" id="CAADRN010000328">
    <property type="protein sequence ID" value="VFU18155.1"/>
    <property type="molecule type" value="Genomic_DNA"/>
</dbReference>
<protein>
    <submittedName>
        <fullName evidence="5">Beta-hexosaminidase</fullName>
        <ecNumber evidence="5">3.2.1.52</ecNumber>
    </submittedName>
</protein>
<dbReference type="Gene3D" id="3.20.20.300">
    <property type="entry name" value="Glycoside hydrolase, family 3, N-terminal domain"/>
    <property type="match status" value="1"/>
</dbReference>
<gene>
    <name evidence="5" type="ORF">SCFA_3940004</name>
</gene>
<organism evidence="5">
    <name type="scientific">anaerobic digester metagenome</name>
    <dbReference type="NCBI Taxonomy" id="1263854"/>
    <lineage>
        <taxon>unclassified sequences</taxon>
        <taxon>metagenomes</taxon>
        <taxon>ecological metagenomes</taxon>
    </lineage>
</organism>
<dbReference type="InterPro" id="IPR036962">
    <property type="entry name" value="Glyco_hydro_3_N_sf"/>
</dbReference>
<reference evidence="5" key="1">
    <citation type="submission" date="2019-03" db="EMBL/GenBank/DDBJ databases">
        <authorList>
            <person name="Hao L."/>
        </authorList>
    </citation>
    <scope>NUCLEOTIDE SEQUENCE</scope>
</reference>
<dbReference type="GO" id="GO:0005975">
    <property type="term" value="P:carbohydrate metabolic process"/>
    <property type="evidence" value="ECO:0007669"/>
    <property type="project" value="InterPro"/>
</dbReference>
<comment type="similarity">
    <text evidence="1">Belongs to the glycosyl hydrolase 3 family.</text>
</comment>
<dbReference type="Pfam" id="PF00933">
    <property type="entry name" value="Glyco_hydro_3"/>
    <property type="match status" value="1"/>
</dbReference>
<evidence type="ECO:0000256" key="2">
    <source>
        <dbReference type="ARBA" id="ARBA00022801"/>
    </source>
</evidence>
<name>A0A485M711_9ZZZZ</name>
<dbReference type="PANTHER" id="PTHR30480:SF16">
    <property type="entry name" value="GLYCOSIDE HYDROLASE FAMILY 3 DOMAIN PROTEIN"/>
    <property type="match status" value="1"/>
</dbReference>
<dbReference type="InterPro" id="IPR017853">
    <property type="entry name" value="GH"/>
</dbReference>
<evidence type="ECO:0000259" key="4">
    <source>
        <dbReference type="Pfam" id="PF00933"/>
    </source>
</evidence>
<accession>A0A485M711</accession>
<dbReference type="AlphaFoldDB" id="A0A485M711"/>
<evidence type="ECO:0000313" key="5">
    <source>
        <dbReference type="EMBL" id="VFU18155.1"/>
    </source>
</evidence>
<dbReference type="EC" id="3.2.1.52" evidence="5"/>
<evidence type="ECO:0000256" key="3">
    <source>
        <dbReference type="ARBA" id="ARBA00023295"/>
    </source>
</evidence>
<sequence>MTAHILYPELDLGKPATMSRKILTGILRHDLGFRGLIITDDLEMGAITKNYALEEAALEAVLAGADILLVCHSSKHQEQVLSRLIAAVQNGELTVERIGESVARIIRLKQKYSMN</sequence>
<dbReference type="GO" id="GO:0004563">
    <property type="term" value="F:beta-N-acetylhexosaminidase activity"/>
    <property type="evidence" value="ECO:0007669"/>
    <property type="project" value="UniProtKB-EC"/>
</dbReference>
<dbReference type="GO" id="GO:0009254">
    <property type="term" value="P:peptidoglycan turnover"/>
    <property type="evidence" value="ECO:0007669"/>
    <property type="project" value="TreeGrafter"/>
</dbReference>
<feature type="domain" description="Glycoside hydrolase family 3 N-terminal" evidence="4">
    <location>
        <begin position="1"/>
        <end position="108"/>
    </location>
</feature>
<dbReference type="InterPro" id="IPR001764">
    <property type="entry name" value="Glyco_hydro_3_N"/>
</dbReference>
<dbReference type="SUPFAM" id="SSF51445">
    <property type="entry name" value="(Trans)glycosidases"/>
    <property type="match status" value="1"/>
</dbReference>